<dbReference type="Proteomes" id="UP000786811">
    <property type="component" value="Unassembled WGS sequence"/>
</dbReference>
<evidence type="ECO:0000313" key="5">
    <source>
        <dbReference type="Proteomes" id="UP000786811"/>
    </source>
</evidence>
<dbReference type="Pfam" id="PF00059">
    <property type="entry name" value="Lectin_C"/>
    <property type="match status" value="1"/>
</dbReference>
<dbReference type="CDD" id="cd00037">
    <property type="entry name" value="CLECT"/>
    <property type="match status" value="1"/>
</dbReference>
<keyword evidence="2" id="KW-0732">Signal</keyword>
<dbReference type="PROSITE" id="PS50041">
    <property type="entry name" value="C_TYPE_LECTIN_2"/>
    <property type="match status" value="1"/>
</dbReference>
<evidence type="ECO:0000313" key="4">
    <source>
        <dbReference type="EMBL" id="CAG5093721.1"/>
    </source>
</evidence>
<dbReference type="Gene3D" id="3.10.100.10">
    <property type="entry name" value="Mannose-Binding Protein A, subunit A"/>
    <property type="match status" value="1"/>
</dbReference>
<accession>A0A8J2MM41</accession>
<feature type="chain" id="PRO_5035205633" description="C-type lectin domain-containing protein" evidence="2">
    <location>
        <begin position="17"/>
        <end position="432"/>
    </location>
</feature>
<reference evidence="4" key="1">
    <citation type="submission" date="2021-04" db="EMBL/GenBank/DDBJ databases">
        <authorList>
            <person name="Chebbi M.A.C M."/>
        </authorList>
    </citation>
    <scope>NUCLEOTIDE SEQUENCE</scope>
</reference>
<dbReference type="OrthoDB" id="8187082at2759"/>
<protein>
    <recommendedName>
        <fullName evidence="3">C-type lectin domain-containing protein</fullName>
    </recommendedName>
</protein>
<name>A0A8J2MM41_COTCN</name>
<feature type="compositionally biased region" description="Polar residues" evidence="1">
    <location>
        <begin position="346"/>
        <end position="363"/>
    </location>
</feature>
<gene>
    <name evidence="4" type="ORF">HICCMSTLAB_LOCUS7047</name>
</gene>
<feature type="domain" description="C-type lectin" evidence="3">
    <location>
        <begin position="24"/>
        <end position="168"/>
    </location>
</feature>
<feature type="compositionally biased region" description="Basic and acidic residues" evidence="1">
    <location>
        <begin position="298"/>
        <end position="310"/>
    </location>
</feature>
<organism evidence="4 5">
    <name type="scientific">Cotesia congregata</name>
    <name type="common">Parasitoid wasp</name>
    <name type="synonym">Apanteles congregatus</name>
    <dbReference type="NCBI Taxonomy" id="51543"/>
    <lineage>
        <taxon>Eukaryota</taxon>
        <taxon>Metazoa</taxon>
        <taxon>Ecdysozoa</taxon>
        <taxon>Arthropoda</taxon>
        <taxon>Hexapoda</taxon>
        <taxon>Insecta</taxon>
        <taxon>Pterygota</taxon>
        <taxon>Neoptera</taxon>
        <taxon>Endopterygota</taxon>
        <taxon>Hymenoptera</taxon>
        <taxon>Apocrita</taxon>
        <taxon>Ichneumonoidea</taxon>
        <taxon>Braconidae</taxon>
        <taxon>Microgastrinae</taxon>
        <taxon>Cotesia</taxon>
    </lineage>
</organism>
<dbReference type="InterPro" id="IPR016186">
    <property type="entry name" value="C-type_lectin-like/link_sf"/>
</dbReference>
<feature type="signal peptide" evidence="2">
    <location>
        <begin position="1"/>
        <end position="16"/>
    </location>
</feature>
<feature type="region of interest" description="Disordered" evidence="1">
    <location>
        <begin position="184"/>
        <end position="310"/>
    </location>
</feature>
<dbReference type="InterPro" id="IPR016187">
    <property type="entry name" value="CTDL_fold"/>
</dbReference>
<dbReference type="SUPFAM" id="SSF56436">
    <property type="entry name" value="C-type lectin-like"/>
    <property type="match status" value="1"/>
</dbReference>
<feature type="compositionally biased region" description="Polar residues" evidence="1">
    <location>
        <begin position="287"/>
        <end position="297"/>
    </location>
</feature>
<dbReference type="SMART" id="SM00034">
    <property type="entry name" value="CLECT"/>
    <property type="match status" value="1"/>
</dbReference>
<feature type="compositionally biased region" description="Polar residues" evidence="1">
    <location>
        <begin position="184"/>
        <end position="200"/>
    </location>
</feature>
<evidence type="ECO:0000256" key="1">
    <source>
        <dbReference type="SAM" id="MobiDB-lite"/>
    </source>
</evidence>
<evidence type="ECO:0000259" key="3">
    <source>
        <dbReference type="PROSITE" id="PS50041"/>
    </source>
</evidence>
<dbReference type="EMBL" id="CAJNRD030001120">
    <property type="protein sequence ID" value="CAG5093721.1"/>
    <property type="molecule type" value="Genomic_DNA"/>
</dbReference>
<feature type="region of interest" description="Disordered" evidence="1">
    <location>
        <begin position="344"/>
        <end position="408"/>
    </location>
</feature>
<keyword evidence="5" id="KW-1185">Reference proteome</keyword>
<comment type="caution">
    <text evidence="4">The sequence shown here is derived from an EMBL/GenBank/DDBJ whole genome shotgun (WGS) entry which is preliminary data.</text>
</comment>
<feature type="compositionally biased region" description="Basic and acidic residues" evidence="1">
    <location>
        <begin position="209"/>
        <end position="225"/>
    </location>
</feature>
<dbReference type="InterPro" id="IPR001304">
    <property type="entry name" value="C-type_lectin-like"/>
</dbReference>
<proteinExistence type="predicted"/>
<feature type="compositionally biased region" description="Low complexity" evidence="1">
    <location>
        <begin position="243"/>
        <end position="254"/>
    </location>
</feature>
<dbReference type="AlphaFoldDB" id="A0A8J2MM41"/>
<sequence>MKIVLLLLITTFIASGQRITTIQLDGVQYFVSRMNPYSPELNYFLAYQYCRSLGLQLASFETKEKADTMTQYLKNAGYTKYDFWTSGNKLGTDMFLWMSSGLPFNATFDYMLRRTGNRAVDVPPGTEPQRVARESGDSGSSDGCVAMVAPSLAWDAQDCTRVKDFICEQTRCYYYNYGSIPVSATQGNRRPYSSTTTTALPDTDSNDDNADKLETETTDADRNVEEEHEDNNTNQEHQTEIYDSISTNNSNNDNNDNDSHKEEIEESSNSPDTLTLPEDPVVGRLMSTASSDPLTKTQSREDVIKERSRTEDIPDITSLFTGNPAIKSRTDTVFAGLETHEIRSLQRASQQSPTYDKTASQPDNALESKTIGPYDSDQDYANDAPDNTNSGSGDVLKDQEEDLSTILPDAEPAYRYNIKVRSNGKVLDPPSK</sequence>
<feature type="region of interest" description="Disordered" evidence="1">
    <location>
        <begin position="119"/>
        <end position="142"/>
    </location>
</feature>
<evidence type="ECO:0000256" key="2">
    <source>
        <dbReference type="SAM" id="SignalP"/>
    </source>
</evidence>